<gene>
    <name evidence="2" type="ORF">A1O1_06629</name>
</gene>
<feature type="compositionally biased region" description="Polar residues" evidence="1">
    <location>
        <begin position="190"/>
        <end position="202"/>
    </location>
</feature>
<dbReference type="HOGENOM" id="CLU_1073623_0_0_1"/>
<dbReference type="OrthoDB" id="4161375at2759"/>
<dbReference type="EMBL" id="AMWN01000005">
    <property type="protein sequence ID" value="EXJ86259.1"/>
    <property type="molecule type" value="Genomic_DNA"/>
</dbReference>
<feature type="compositionally biased region" description="Low complexity" evidence="1">
    <location>
        <begin position="207"/>
        <end position="225"/>
    </location>
</feature>
<name>W9YVF0_9EURO</name>
<organism evidence="2 3">
    <name type="scientific">Capronia coronata CBS 617.96</name>
    <dbReference type="NCBI Taxonomy" id="1182541"/>
    <lineage>
        <taxon>Eukaryota</taxon>
        <taxon>Fungi</taxon>
        <taxon>Dikarya</taxon>
        <taxon>Ascomycota</taxon>
        <taxon>Pezizomycotina</taxon>
        <taxon>Eurotiomycetes</taxon>
        <taxon>Chaetothyriomycetidae</taxon>
        <taxon>Chaetothyriales</taxon>
        <taxon>Herpotrichiellaceae</taxon>
        <taxon>Capronia</taxon>
    </lineage>
</organism>
<dbReference type="Proteomes" id="UP000019484">
    <property type="component" value="Unassembled WGS sequence"/>
</dbReference>
<comment type="caution">
    <text evidence="2">The sequence shown here is derived from an EMBL/GenBank/DDBJ whole genome shotgun (WGS) entry which is preliminary data.</text>
</comment>
<keyword evidence="3" id="KW-1185">Reference proteome</keyword>
<feature type="region of interest" description="Disordered" evidence="1">
    <location>
        <begin position="181"/>
        <end position="229"/>
    </location>
</feature>
<evidence type="ECO:0000313" key="2">
    <source>
        <dbReference type="EMBL" id="EXJ86259.1"/>
    </source>
</evidence>
<sequence length="259" mass="28657">MSRFGYSTPIPTPTDSWSSYFDSWKTEDREIPVWEPLILDQYDELHPQTLQVKFNADLNFDLDWGMDYLQDGCSPLPLPPSLATGKLNDAHQAHPRQGPLQGQNNNIDCRSRACRVSCRSDDVDMGFERVMAIDGDGNGMPVRTWTKLRHQRQAPRQQPLEQPTKTRTQFMGASTGIGTTGTATSTAPSNFSSPTAATNLKTRSLRRTQATRAPRATRRLPSPSSQPLIGDLAWPHTLDLTTTGTDLPANHDTVSAALP</sequence>
<reference evidence="2 3" key="1">
    <citation type="submission" date="2013-03" db="EMBL/GenBank/DDBJ databases">
        <title>The Genome Sequence of Capronia coronata CBS 617.96.</title>
        <authorList>
            <consortium name="The Broad Institute Genomics Platform"/>
            <person name="Cuomo C."/>
            <person name="de Hoog S."/>
            <person name="Gorbushina A."/>
            <person name="Walker B."/>
            <person name="Young S.K."/>
            <person name="Zeng Q."/>
            <person name="Gargeya S."/>
            <person name="Fitzgerald M."/>
            <person name="Haas B."/>
            <person name="Abouelleil A."/>
            <person name="Allen A.W."/>
            <person name="Alvarado L."/>
            <person name="Arachchi H.M."/>
            <person name="Berlin A.M."/>
            <person name="Chapman S.B."/>
            <person name="Gainer-Dewar J."/>
            <person name="Goldberg J."/>
            <person name="Griggs A."/>
            <person name="Gujja S."/>
            <person name="Hansen M."/>
            <person name="Howarth C."/>
            <person name="Imamovic A."/>
            <person name="Ireland A."/>
            <person name="Larimer J."/>
            <person name="McCowan C."/>
            <person name="Murphy C."/>
            <person name="Pearson M."/>
            <person name="Poon T.W."/>
            <person name="Priest M."/>
            <person name="Roberts A."/>
            <person name="Saif S."/>
            <person name="Shea T."/>
            <person name="Sisk P."/>
            <person name="Sykes S."/>
            <person name="Wortman J."/>
            <person name="Nusbaum C."/>
            <person name="Birren B."/>
        </authorList>
    </citation>
    <scope>NUCLEOTIDE SEQUENCE [LARGE SCALE GENOMIC DNA]</scope>
    <source>
        <strain evidence="2 3">CBS 617.96</strain>
    </source>
</reference>
<dbReference type="GeneID" id="19161496"/>
<accession>W9YVF0</accession>
<dbReference type="AlphaFoldDB" id="W9YVF0"/>
<evidence type="ECO:0000313" key="3">
    <source>
        <dbReference type="Proteomes" id="UP000019484"/>
    </source>
</evidence>
<evidence type="ECO:0000256" key="1">
    <source>
        <dbReference type="SAM" id="MobiDB-lite"/>
    </source>
</evidence>
<proteinExistence type="predicted"/>
<protein>
    <submittedName>
        <fullName evidence="2">Uncharacterized protein</fullName>
    </submittedName>
</protein>
<feature type="region of interest" description="Disordered" evidence="1">
    <location>
        <begin position="80"/>
        <end position="106"/>
    </location>
</feature>
<dbReference type="RefSeq" id="XP_007725697.1">
    <property type="nucleotide sequence ID" value="XM_007727507.1"/>
</dbReference>